<evidence type="ECO:0000313" key="1">
    <source>
        <dbReference type="EMBL" id="KMM65512.1"/>
    </source>
</evidence>
<sequence length="107" mass="11220">MSSHNFSSNGRRLLISGLTPPLLFSVLMLACCAKGMTFSTRVFSALPLFSPTASADTSKPSKVSPAPFTLTTSPSSNFSTAGKSRIYTPPMPVSLSPSPLPAALPRM</sequence>
<proteinExistence type="predicted"/>
<reference evidence="2" key="3">
    <citation type="journal article" date="2010" name="Genome Res.">
        <title>Population genomic sequencing of Coccidioides fungi reveals recent hybridization and transposon control.</title>
        <authorList>
            <person name="Neafsey D.E."/>
            <person name="Barker B.M."/>
            <person name="Sharpton T.J."/>
            <person name="Stajich J.E."/>
            <person name="Park D.J."/>
            <person name="Whiston E."/>
            <person name="Hung C.-Y."/>
            <person name="McMahan C."/>
            <person name="White J."/>
            <person name="Sykes S."/>
            <person name="Heiman D."/>
            <person name="Young S."/>
            <person name="Zeng Q."/>
            <person name="Abouelleil A."/>
            <person name="Aftuck L."/>
            <person name="Bessette D."/>
            <person name="Brown A."/>
            <person name="FitzGerald M."/>
            <person name="Lui A."/>
            <person name="Macdonald J.P."/>
            <person name="Priest M."/>
            <person name="Orbach M.J."/>
            <person name="Galgiani J.N."/>
            <person name="Kirkland T.N."/>
            <person name="Cole G.T."/>
            <person name="Birren B.W."/>
            <person name="Henn M.R."/>
            <person name="Taylor J.W."/>
            <person name="Rounsley S.D."/>
        </authorList>
    </citation>
    <scope>NUCLEOTIDE SEQUENCE [LARGE SCALE GENOMIC DNA]</scope>
    <source>
        <strain evidence="2">RMSCC 3488</strain>
    </source>
</reference>
<gene>
    <name evidence="1" type="ORF">CPAG_01861</name>
</gene>
<dbReference type="Proteomes" id="UP000054567">
    <property type="component" value="Unassembled WGS sequence"/>
</dbReference>
<name>A0A0J6I2F3_COCPO</name>
<reference evidence="1 2" key="1">
    <citation type="submission" date="2007-06" db="EMBL/GenBank/DDBJ databases">
        <title>The Genome Sequence of Coccidioides posadasii RMSCC_3488.</title>
        <authorList>
            <consortium name="Coccidioides Genome Resources Consortium"/>
            <consortium name="The Broad Institute Genome Sequencing Platform"/>
            <person name="Henn M.R."/>
            <person name="Sykes S."/>
            <person name="Young S."/>
            <person name="Jaffe D."/>
            <person name="Berlin A."/>
            <person name="Alvarez P."/>
            <person name="Butler J."/>
            <person name="Gnerre S."/>
            <person name="Grabherr M."/>
            <person name="Mauceli E."/>
            <person name="Brockman W."/>
            <person name="Kodira C."/>
            <person name="Alvarado L."/>
            <person name="Zeng Q."/>
            <person name="Crawford M."/>
            <person name="Antoine C."/>
            <person name="Devon K."/>
            <person name="Galgiani J."/>
            <person name="Orsborn K."/>
            <person name="Lewis M.L."/>
            <person name="Nusbaum C."/>
            <person name="Galagan J."/>
            <person name="Birren B."/>
        </authorList>
    </citation>
    <scope>NUCLEOTIDE SEQUENCE [LARGE SCALE GENOMIC DNA]</scope>
    <source>
        <strain evidence="1 2">RMSCC 3488</strain>
    </source>
</reference>
<dbReference type="VEuPathDB" id="FungiDB:CPAG_01861"/>
<organism evidence="1 2">
    <name type="scientific">Coccidioides posadasii RMSCC 3488</name>
    <dbReference type="NCBI Taxonomy" id="454284"/>
    <lineage>
        <taxon>Eukaryota</taxon>
        <taxon>Fungi</taxon>
        <taxon>Dikarya</taxon>
        <taxon>Ascomycota</taxon>
        <taxon>Pezizomycotina</taxon>
        <taxon>Eurotiomycetes</taxon>
        <taxon>Eurotiomycetidae</taxon>
        <taxon>Onygenales</taxon>
        <taxon>Onygenaceae</taxon>
        <taxon>Coccidioides</taxon>
    </lineage>
</organism>
<dbReference type="EMBL" id="DS268109">
    <property type="protein sequence ID" value="KMM65512.1"/>
    <property type="molecule type" value="Genomic_DNA"/>
</dbReference>
<protein>
    <submittedName>
        <fullName evidence="1">Uncharacterized protein</fullName>
    </submittedName>
</protein>
<dbReference type="AlphaFoldDB" id="A0A0J6I2F3"/>
<reference evidence="2" key="2">
    <citation type="journal article" date="2009" name="Genome Res.">
        <title>Comparative genomic analyses of the human fungal pathogens Coccidioides and their relatives.</title>
        <authorList>
            <person name="Sharpton T.J."/>
            <person name="Stajich J.E."/>
            <person name="Rounsley S.D."/>
            <person name="Gardner M.J."/>
            <person name="Wortman J.R."/>
            <person name="Jordar V.S."/>
            <person name="Maiti R."/>
            <person name="Kodira C.D."/>
            <person name="Neafsey D.E."/>
            <person name="Zeng Q."/>
            <person name="Hung C.-Y."/>
            <person name="McMahan C."/>
            <person name="Muszewska A."/>
            <person name="Grynberg M."/>
            <person name="Mandel M.A."/>
            <person name="Kellner E.M."/>
            <person name="Barker B.M."/>
            <person name="Galgiani J.N."/>
            <person name="Orbach M.J."/>
            <person name="Kirkland T.N."/>
            <person name="Cole G.T."/>
            <person name="Henn M.R."/>
            <person name="Birren B.W."/>
            <person name="Taylor J.W."/>
        </authorList>
    </citation>
    <scope>NUCLEOTIDE SEQUENCE [LARGE SCALE GENOMIC DNA]</scope>
    <source>
        <strain evidence="2">RMSCC 3488</strain>
    </source>
</reference>
<accession>A0A0J6I2F3</accession>
<evidence type="ECO:0000313" key="2">
    <source>
        <dbReference type="Proteomes" id="UP000054567"/>
    </source>
</evidence>